<dbReference type="KEGG" id="bgoe:IFJ75_07905"/>
<dbReference type="PANTHER" id="PTHR23514:SF13">
    <property type="entry name" value="INNER MEMBRANE PROTEIN YBJJ"/>
    <property type="match status" value="1"/>
</dbReference>
<proteinExistence type="predicted"/>
<keyword evidence="3 5" id="KW-1133">Transmembrane helix</keyword>
<dbReference type="InterPro" id="IPR020846">
    <property type="entry name" value="MFS_dom"/>
</dbReference>
<evidence type="ECO:0000313" key="7">
    <source>
        <dbReference type="EMBL" id="QTC92764.1"/>
    </source>
</evidence>
<evidence type="ECO:0000256" key="3">
    <source>
        <dbReference type="ARBA" id="ARBA00022989"/>
    </source>
</evidence>
<comment type="subcellular location">
    <subcellularLocation>
        <location evidence="1">Membrane</location>
        <topology evidence="1">Multi-pass membrane protein</topology>
    </subcellularLocation>
</comment>
<feature type="transmembrane region" description="Helical" evidence="5">
    <location>
        <begin position="143"/>
        <end position="164"/>
    </location>
</feature>
<dbReference type="InterPro" id="IPR036259">
    <property type="entry name" value="MFS_trans_sf"/>
</dbReference>
<protein>
    <submittedName>
        <fullName evidence="7">MFS transporter</fullName>
    </submittedName>
</protein>
<feature type="transmembrane region" description="Helical" evidence="5">
    <location>
        <begin position="170"/>
        <end position="190"/>
    </location>
</feature>
<feature type="transmembrane region" description="Helical" evidence="5">
    <location>
        <begin position="21"/>
        <end position="38"/>
    </location>
</feature>
<evidence type="ECO:0000259" key="6">
    <source>
        <dbReference type="PROSITE" id="PS50850"/>
    </source>
</evidence>
<dbReference type="GO" id="GO:0016020">
    <property type="term" value="C:membrane"/>
    <property type="evidence" value="ECO:0007669"/>
    <property type="project" value="UniProtKB-SubCell"/>
</dbReference>
<keyword evidence="2 5" id="KW-0812">Transmembrane</keyword>
<feature type="domain" description="Major facilitator superfamily (MFS) profile" evidence="6">
    <location>
        <begin position="209"/>
        <end position="383"/>
    </location>
</feature>
<dbReference type="Proteomes" id="UP000663918">
    <property type="component" value="Chromosome"/>
</dbReference>
<dbReference type="RefSeq" id="WP_207932044.1">
    <property type="nucleotide sequence ID" value="NZ_CP062222.1"/>
</dbReference>
<sequence length="383" mass="38344">MSTIIEADQKIPGLREQGATRLALFIPGVILSAWAPLVPYVKARAGLDEGALGLLLLCLGLGSILAMPLSGAWARKAGCRTVITVATVAAVLMLPVLATSASVPGLAVALFVFGAGIGSMDCVANIQAVIVERASGKTLMSGFHGFYSLGGLAGAGGSAALLTLGVAPLGVAGIVVVLTAGLLLWARPGLLPYAAKGDGPAFALPHGVVVFIAALCFVVFLAEGAALDWSAVFLTAERGVEPAMAGLGFAAFSLTMTAGRLIGDRIVERLGRARVLLFGGLLAATGMAVAVLVPAWPAALVGYALLGAGCSNLVPVLFSAIGRQTDMPEHLAVPAVTTVGYAGILAGPAGIGWIAHASSLPLAFGVVAGLLALVATSSQLLKL</sequence>
<dbReference type="PANTHER" id="PTHR23514">
    <property type="entry name" value="BYPASS OF STOP CODON PROTEIN 6"/>
    <property type="match status" value="1"/>
</dbReference>
<feature type="transmembrane region" description="Helical" evidence="5">
    <location>
        <begin position="333"/>
        <end position="356"/>
    </location>
</feature>
<evidence type="ECO:0000313" key="8">
    <source>
        <dbReference type="Proteomes" id="UP000663918"/>
    </source>
</evidence>
<gene>
    <name evidence="7" type="ORF">IFJ75_07905</name>
</gene>
<keyword evidence="8" id="KW-1185">Reference proteome</keyword>
<feature type="transmembrane region" description="Helical" evidence="5">
    <location>
        <begin position="275"/>
        <end position="296"/>
    </location>
</feature>
<reference evidence="7" key="1">
    <citation type="submission" date="2020-09" db="EMBL/GenBank/DDBJ databases">
        <title>Brevundimonas sp. LVF2 isolated from a puddle in Goettingen, Germany.</title>
        <authorList>
            <person name="Friedrich I."/>
            <person name="Klassen A."/>
            <person name="Hannes N."/>
            <person name="Schneider D."/>
            <person name="Hertel R."/>
            <person name="Daniel R."/>
        </authorList>
    </citation>
    <scope>NUCLEOTIDE SEQUENCE</scope>
    <source>
        <strain evidence="7">LVF2</strain>
    </source>
</reference>
<feature type="transmembrane region" description="Helical" evidence="5">
    <location>
        <begin position="242"/>
        <end position="263"/>
    </location>
</feature>
<dbReference type="Gene3D" id="1.20.1250.20">
    <property type="entry name" value="MFS general substrate transporter like domains"/>
    <property type="match status" value="2"/>
</dbReference>
<feature type="transmembrane region" description="Helical" evidence="5">
    <location>
        <begin position="50"/>
        <end position="69"/>
    </location>
</feature>
<dbReference type="InterPro" id="IPR051788">
    <property type="entry name" value="MFS_Transporter"/>
</dbReference>
<feature type="transmembrane region" description="Helical" evidence="5">
    <location>
        <begin position="302"/>
        <end position="321"/>
    </location>
</feature>
<evidence type="ECO:0000256" key="4">
    <source>
        <dbReference type="ARBA" id="ARBA00023136"/>
    </source>
</evidence>
<feature type="transmembrane region" description="Helical" evidence="5">
    <location>
        <begin position="81"/>
        <end position="101"/>
    </location>
</feature>
<name>A0A975C5D4_9CAUL</name>
<dbReference type="PROSITE" id="PS50850">
    <property type="entry name" value="MFS"/>
    <property type="match status" value="1"/>
</dbReference>
<keyword evidence="4 5" id="KW-0472">Membrane</keyword>
<feature type="transmembrane region" description="Helical" evidence="5">
    <location>
        <begin position="202"/>
        <end position="222"/>
    </location>
</feature>
<accession>A0A975C5D4</accession>
<dbReference type="GO" id="GO:0022857">
    <property type="term" value="F:transmembrane transporter activity"/>
    <property type="evidence" value="ECO:0007669"/>
    <property type="project" value="InterPro"/>
</dbReference>
<dbReference type="AlphaFoldDB" id="A0A975C5D4"/>
<evidence type="ECO:0000256" key="1">
    <source>
        <dbReference type="ARBA" id="ARBA00004141"/>
    </source>
</evidence>
<dbReference type="InterPro" id="IPR011701">
    <property type="entry name" value="MFS"/>
</dbReference>
<dbReference type="EMBL" id="CP062222">
    <property type="protein sequence ID" value="QTC92764.1"/>
    <property type="molecule type" value="Genomic_DNA"/>
</dbReference>
<evidence type="ECO:0000256" key="5">
    <source>
        <dbReference type="SAM" id="Phobius"/>
    </source>
</evidence>
<evidence type="ECO:0000256" key="2">
    <source>
        <dbReference type="ARBA" id="ARBA00022692"/>
    </source>
</evidence>
<dbReference type="SUPFAM" id="SSF103473">
    <property type="entry name" value="MFS general substrate transporter"/>
    <property type="match status" value="1"/>
</dbReference>
<feature type="transmembrane region" description="Helical" evidence="5">
    <location>
        <begin position="362"/>
        <end position="381"/>
    </location>
</feature>
<organism evidence="7 8">
    <name type="scientific">Brevundimonas goettingensis</name>
    <dbReference type="NCBI Taxonomy" id="2774190"/>
    <lineage>
        <taxon>Bacteria</taxon>
        <taxon>Pseudomonadati</taxon>
        <taxon>Pseudomonadota</taxon>
        <taxon>Alphaproteobacteria</taxon>
        <taxon>Caulobacterales</taxon>
        <taxon>Caulobacteraceae</taxon>
        <taxon>Brevundimonas</taxon>
    </lineage>
</organism>
<dbReference type="CDD" id="cd17393">
    <property type="entry name" value="MFS_MosC_like"/>
    <property type="match status" value="1"/>
</dbReference>
<feature type="transmembrane region" description="Helical" evidence="5">
    <location>
        <begin position="107"/>
        <end position="131"/>
    </location>
</feature>
<dbReference type="Pfam" id="PF07690">
    <property type="entry name" value="MFS_1"/>
    <property type="match status" value="1"/>
</dbReference>